<dbReference type="InterPro" id="IPR001307">
    <property type="entry name" value="Thiosulphate_STrfase_CS"/>
</dbReference>
<dbReference type="GO" id="GO:0043828">
    <property type="term" value="F:tRNA 2-selenouridine synthase activity"/>
    <property type="evidence" value="ECO:0007669"/>
    <property type="project" value="InterPro"/>
</dbReference>
<keyword evidence="1" id="KW-0711">Selenium</keyword>
<dbReference type="Pfam" id="PF00581">
    <property type="entry name" value="Rhodanese"/>
    <property type="match status" value="1"/>
</dbReference>
<dbReference type="PROSITE" id="PS00380">
    <property type="entry name" value="RHODANESE_1"/>
    <property type="match status" value="1"/>
</dbReference>
<dbReference type="SMART" id="SM00450">
    <property type="entry name" value="RHOD"/>
    <property type="match status" value="1"/>
</dbReference>
<dbReference type="InterPro" id="IPR017582">
    <property type="entry name" value="SelU"/>
</dbReference>
<dbReference type="InterPro" id="IPR036873">
    <property type="entry name" value="Rhodanese-like_dom_sf"/>
</dbReference>
<dbReference type="EMBL" id="CP000815">
    <property type="protein sequence ID" value="ACB42694.1"/>
    <property type="molecule type" value="Genomic_DNA"/>
</dbReference>
<gene>
    <name evidence="3" type="ordered locus">PCC_0245</name>
</gene>
<reference evidence="3" key="1">
    <citation type="submission" date="2007-08" db="EMBL/GenBank/DDBJ databases">
        <authorList>
            <person name="Gloeckner G."/>
            <person name="Nowack E."/>
            <person name="Melkonian M."/>
        </authorList>
    </citation>
    <scope>NUCLEOTIDE SEQUENCE</scope>
</reference>
<evidence type="ECO:0000313" key="3">
    <source>
        <dbReference type="EMBL" id="ACB42694.1"/>
    </source>
</evidence>
<dbReference type="AlphaFoldDB" id="B1X425"/>
<geneLocation type="organellar chromatophore" evidence="3"/>
<dbReference type="RefSeq" id="YP_002048904.1">
    <property type="nucleotide sequence ID" value="NC_011087.1"/>
</dbReference>
<dbReference type="GO" id="GO:0004792">
    <property type="term" value="F:thiosulfate-cyanide sulfurtransferase activity"/>
    <property type="evidence" value="ECO:0007669"/>
    <property type="project" value="InterPro"/>
</dbReference>
<dbReference type="GeneID" id="6481385"/>
<proteinExistence type="predicted"/>
<dbReference type="GO" id="GO:0002098">
    <property type="term" value="P:tRNA wobble uridine modification"/>
    <property type="evidence" value="ECO:0007669"/>
    <property type="project" value="InterPro"/>
</dbReference>
<dbReference type="Gene3D" id="3.40.250.10">
    <property type="entry name" value="Rhodanese-like domain"/>
    <property type="match status" value="1"/>
</dbReference>
<organism evidence="3">
    <name type="scientific">Paulinella chromatophora</name>
    <dbReference type="NCBI Taxonomy" id="39717"/>
    <lineage>
        <taxon>Eukaryota</taxon>
        <taxon>Sar</taxon>
        <taxon>Rhizaria</taxon>
        <taxon>Cercozoa</taxon>
        <taxon>Imbricatea</taxon>
        <taxon>Silicofilosea</taxon>
        <taxon>Euglyphida</taxon>
        <taxon>Paulinellidae</taxon>
        <taxon>Paulinella</taxon>
    </lineage>
</organism>
<sequence>MVDHINKPVTMERCQIKDFLKFETIILDVRSPSEYKQGHIPGALNLPLFNDEEHKAVGTIYKVQGYEAAVQLGLHFVYPKLAQMGKELTIWNKMQVNCQNHKCNYICIYCRRGGMRSASIAWLAEVLGCKIIILEGGYKNFRSWVINQFNIFWPLHLLGGRTGTGKTDLLMALQLRNCSVLNLESLANHRGSSFGGIGLPPQPSTEHYENLLSIHLYNLTKLKEIYLEGESAQIGTCRIPVGLWRQMQKGRVLEIQRPINYRVKQLVMTYGALSQKEMIEATRRISSRLGPQRSKLALNAISEGNAIYACIQMLDYYDHCYDFESERSPQRKSIDLGMMTAKKAARELLQEGLIW</sequence>
<feature type="domain" description="Rhodanese" evidence="2">
    <location>
        <begin position="20"/>
        <end position="147"/>
    </location>
</feature>
<evidence type="ECO:0000259" key="2">
    <source>
        <dbReference type="PROSITE" id="PS50206"/>
    </source>
</evidence>
<dbReference type="NCBIfam" id="TIGR03167">
    <property type="entry name" value="tRNA_sel_U_synt"/>
    <property type="match status" value="1"/>
</dbReference>
<dbReference type="PROSITE" id="PS50206">
    <property type="entry name" value="RHODANESE_3"/>
    <property type="match status" value="1"/>
</dbReference>
<accession>B1X425</accession>
<keyword evidence="3" id="KW-0934">Plastid</keyword>
<name>B1X425_PAUCH</name>
<evidence type="ECO:0000256" key="1">
    <source>
        <dbReference type="ARBA" id="ARBA00023266"/>
    </source>
</evidence>
<dbReference type="PANTHER" id="PTHR30401:SF0">
    <property type="entry name" value="TRNA 2-SELENOURIDINE SYNTHASE"/>
    <property type="match status" value="1"/>
</dbReference>
<dbReference type="NCBIfam" id="NF008750">
    <property type="entry name" value="PRK11784.1-2"/>
    <property type="match status" value="1"/>
</dbReference>
<dbReference type="SUPFAM" id="SSF52821">
    <property type="entry name" value="Rhodanese/Cell cycle control phosphatase"/>
    <property type="match status" value="1"/>
</dbReference>
<dbReference type="InterPro" id="IPR058840">
    <property type="entry name" value="AAA_SelU"/>
</dbReference>
<dbReference type="InterPro" id="IPR001763">
    <property type="entry name" value="Rhodanese-like_dom"/>
</dbReference>
<dbReference type="PANTHER" id="PTHR30401">
    <property type="entry name" value="TRNA 2-SELENOURIDINE SYNTHASE"/>
    <property type="match status" value="1"/>
</dbReference>
<dbReference type="Pfam" id="PF26341">
    <property type="entry name" value="AAA_SelU"/>
    <property type="match status" value="1"/>
</dbReference>
<reference evidence="3" key="2">
    <citation type="journal article" date="2008" name="Curr. Biol.">
        <title>Chromatophore genome sequence of Paulinella sheds light on acquisition of photosynthesis by eukaryotes.</title>
        <authorList>
            <person name="Nowack E.C.M."/>
            <person name="Melkonian M."/>
            <person name="Gloeckner G."/>
        </authorList>
    </citation>
    <scope>NUCLEOTIDE SEQUENCE [LARGE SCALE GENOMIC DNA]</scope>
</reference>
<protein>
    <recommendedName>
        <fullName evidence="2">Rhodanese domain-containing protein</fullName>
    </recommendedName>
</protein>